<dbReference type="EMBL" id="CH476648">
    <property type="protein sequence ID" value="EDN99103.1"/>
    <property type="molecule type" value="Genomic_DNA"/>
</dbReference>
<feature type="compositionally biased region" description="Polar residues" evidence="1">
    <location>
        <begin position="46"/>
        <end position="56"/>
    </location>
</feature>
<name>A7F8N2_SCLS1</name>
<reference evidence="3" key="1">
    <citation type="journal article" date="2011" name="PLoS Genet.">
        <title>Genomic analysis of the necrotrophic fungal pathogens Sclerotinia sclerotiorum and Botrytis cinerea.</title>
        <authorList>
            <person name="Amselem J."/>
            <person name="Cuomo C.A."/>
            <person name="van Kan J.A."/>
            <person name="Viaud M."/>
            <person name="Benito E.P."/>
            <person name="Couloux A."/>
            <person name="Coutinho P.M."/>
            <person name="de Vries R.P."/>
            <person name="Dyer P.S."/>
            <person name="Fillinger S."/>
            <person name="Fournier E."/>
            <person name="Gout L."/>
            <person name="Hahn M."/>
            <person name="Kohn L."/>
            <person name="Lapalu N."/>
            <person name="Plummer K.M."/>
            <person name="Pradier J.M."/>
            <person name="Quevillon E."/>
            <person name="Sharon A."/>
            <person name="Simon A."/>
            <person name="ten Have A."/>
            <person name="Tudzynski B."/>
            <person name="Tudzynski P."/>
            <person name="Wincker P."/>
            <person name="Andrew M."/>
            <person name="Anthouard V."/>
            <person name="Beever R.E."/>
            <person name="Beffa R."/>
            <person name="Benoit I."/>
            <person name="Bouzid O."/>
            <person name="Brault B."/>
            <person name="Chen Z."/>
            <person name="Choquer M."/>
            <person name="Collemare J."/>
            <person name="Cotton P."/>
            <person name="Danchin E.G."/>
            <person name="Da Silva C."/>
            <person name="Gautier A."/>
            <person name="Giraud C."/>
            <person name="Giraud T."/>
            <person name="Gonzalez C."/>
            <person name="Grossetete S."/>
            <person name="Guldener U."/>
            <person name="Henrissat B."/>
            <person name="Howlett B.J."/>
            <person name="Kodira C."/>
            <person name="Kretschmer M."/>
            <person name="Lappartient A."/>
            <person name="Leroch M."/>
            <person name="Levis C."/>
            <person name="Mauceli E."/>
            <person name="Neuveglise C."/>
            <person name="Oeser B."/>
            <person name="Pearson M."/>
            <person name="Poulain J."/>
            <person name="Poussereau N."/>
            <person name="Quesneville H."/>
            <person name="Rascle C."/>
            <person name="Schumacher J."/>
            <person name="Segurens B."/>
            <person name="Sexton A."/>
            <person name="Silva E."/>
            <person name="Sirven C."/>
            <person name="Soanes D.M."/>
            <person name="Talbot N.J."/>
            <person name="Templeton M."/>
            <person name="Yandava C."/>
            <person name="Yarden O."/>
            <person name="Zeng Q."/>
            <person name="Rollins J.A."/>
            <person name="Lebrun M.H."/>
            <person name="Dickman M."/>
        </authorList>
    </citation>
    <scope>NUCLEOTIDE SEQUENCE [LARGE SCALE GENOMIC DNA]</scope>
    <source>
        <strain evidence="3">ATCC 18683 / 1980 / Ss-1</strain>
    </source>
</reference>
<gene>
    <name evidence="2" type="ORF">SS1G_13963</name>
</gene>
<dbReference type="RefSeq" id="XP_001585103.1">
    <property type="nucleotide sequence ID" value="XM_001585053.1"/>
</dbReference>
<sequence length="62" mass="6783">MLSLTPRVKSTAGWLENSDRKAFALLHYKELLEVPVPHSKNALLPSDTTADDSSVGFSEVVL</sequence>
<proteinExistence type="predicted"/>
<dbReference type="AlphaFoldDB" id="A7F8N2"/>
<protein>
    <submittedName>
        <fullName evidence="2">Uncharacterized protein</fullName>
    </submittedName>
</protein>
<evidence type="ECO:0000313" key="3">
    <source>
        <dbReference type="Proteomes" id="UP000001312"/>
    </source>
</evidence>
<evidence type="ECO:0000313" key="2">
    <source>
        <dbReference type="EMBL" id="EDN99103.1"/>
    </source>
</evidence>
<dbReference type="GeneID" id="5481162"/>
<dbReference type="KEGG" id="ssl:SS1G_13963"/>
<accession>A7F8N2</accession>
<organism evidence="2 3">
    <name type="scientific">Sclerotinia sclerotiorum (strain ATCC 18683 / 1980 / Ss-1)</name>
    <name type="common">White mold</name>
    <name type="synonym">Whetzelinia sclerotiorum</name>
    <dbReference type="NCBI Taxonomy" id="665079"/>
    <lineage>
        <taxon>Eukaryota</taxon>
        <taxon>Fungi</taxon>
        <taxon>Dikarya</taxon>
        <taxon>Ascomycota</taxon>
        <taxon>Pezizomycotina</taxon>
        <taxon>Leotiomycetes</taxon>
        <taxon>Helotiales</taxon>
        <taxon>Sclerotiniaceae</taxon>
        <taxon>Sclerotinia</taxon>
    </lineage>
</organism>
<evidence type="ECO:0000256" key="1">
    <source>
        <dbReference type="SAM" id="MobiDB-lite"/>
    </source>
</evidence>
<dbReference type="Proteomes" id="UP000001312">
    <property type="component" value="Unassembled WGS sequence"/>
</dbReference>
<feature type="region of interest" description="Disordered" evidence="1">
    <location>
        <begin position="41"/>
        <end position="62"/>
    </location>
</feature>
<dbReference type="InParanoid" id="A7F8N2"/>
<keyword evidence="3" id="KW-1185">Reference proteome</keyword>